<dbReference type="EMBL" id="JAOPGA020001352">
    <property type="protein sequence ID" value="KAL0487584.1"/>
    <property type="molecule type" value="Genomic_DNA"/>
</dbReference>
<reference evidence="1 3" key="1">
    <citation type="submission" date="2024-03" db="EMBL/GenBank/DDBJ databases">
        <title>The Acrasis kona genome and developmental transcriptomes reveal deep origins of eukaryotic multicellular pathways.</title>
        <authorList>
            <person name="Sheikh S."/>
            <person name="Fu C.-J."/>
            <person name="Brown M.W."/>
            <person name="Baldauf S.L."/>
        </authorList>
    </citation>
    <scope>NUCLEOTIDE SEQUENCE [LARGE SCALE GENOMIC DNA]</scope>
    <source>
        <strain evidence="1 3">ATCC MYA-3509</strain>
    </source>
</reference>
<organism evidence="1 3">
    <name type="scientific">Acrasis kona</name>
    <dbReference type="NCBI Taxonomy" id="1008807"/>
    <lineage>
        <taxon>Eukaryota</taxon>
        <taxon>Discoba</taxon>
        <taxon>Heterolobosea</taxon>
        <taxon>Tetramitia</taxon>
        <taxon>Eutetramitia</taxon>
        <taxon>Acrasidae</taxon>
        <taxon>Acrasis</taxon>
    </lineage>
</organism>
<sequence>MLTTVRKNVQRVREVEDEWRKSSAAGYEVFKSLIQLTIEQQYMESPYWGVFSHCEIVKDKVSANISQQSINYILALHNIIESKLVVLCDEVSQIVAKIEKLRYDLINQALGQEKLIENVSVFDKIVVLFKSVSVCFHREITVKKLLLSEIKQMISESKYGEEEQGAVDNEQDEEGQNVVLNHTTLQLYEQTWRLDAHLSKNEKHLSEIDQLILNRTL</sequence>
<dbReference type="EMBL" id="JAOPGA020000626">
    <property type="protein sequence ID" value="KAL0480127.1"/>
    <property type="molecule type" value="Genomic_DNA"/>
</dbReference>
<dbReference type="AlphaFoldDB" id="A0AAW2YV70"/>
<gene>
    <name evidence="2" type="ORF">AKO1_000344</name>
    <name evidence="1" type="ORF">AKO1_004445</name>
</gene>
<keyword evidence="3" id="KW-1185">Reference proteome</keyword>
<protein>
    <submittedName>
        <fullName evidence="1">ARO1</fullName>
    </submittedName>
</protein>
<evidence type="ECO:0000313" key="3">
    <source>
        <dbReference type="Proteomes" id="UP001431209"/>
    </source>
</evidence>
<dbReference type="Proteomes" id="UP001431209">
    <property type="component" value="Unassembled WGS sequence"/>
</dbReference>
<evidence type="ECO:0000313" key="1">
    <source>
        <dbReference type="EMBL" id="KAL0480127.1"/>
    </source>
</evidence>
<comment type="caution">
    <text evidence="1">The sequence shown here is derived from an EMBL/GenBank/DDBJ whole genome shotgun (WGS) entry which is preliminary data.</text>
</comment>
<name>A0AAW2YV70_9EUKA</name>
<evidence type="ECO:0000313" key="2">
    <source>
        <dbReference type="EMBL" id="KAL0487584.1"/>
    </source>
</evidence>
<accession>A0AAW2YV70</accession>
<proteinExistence type="predicted"/>